<dbReference type="InterPro" id="IPR029063">
    <property type="entry name" value="SAM-dependent_MTases_sf"/>
</dbReference>
<reference evidence="3 4" key="1">
    <citation type="submission" date="2015-02" db="EMBL/GenBank/DDBJ databases">
        <title>Genome sequene of Rhodovulum sulfidophilum DSM 2351.</title>
        <authorList>
            <person name="Nagao N."/>
        </authorList>
    </citation>
    <scope>NUCLEOTIDE SEQUENCE [LARGE SCALE GENOMIC DNA]</scope>
    <source>
        <strain evidence="3 4">DSM 2351</strain>
    </source>
</reference>
<dbReference type="SUPFAM" id="SSF53335">
    <property type="entry name" value="S-adenosyl-L-methionine-dependent methyltransferases"/>
    <property type="match status" value="1"/>
</dbReference>
<evidence type="ECO:0000259" key="2">
    <source>
        <dbReference type="Pfam" id="PF13649"/>
    </source>
</evidence>
<sequence>MHVNARFWDRLAPRYARMQLRDPDAYEKKLAMTRAWLGPEAQVFEFGCGTGTTALKHAPHAGHVTAIDCAPAMIGIARQKAAEAGIGNVAFRVGDLADMPDSPAAFDMVMAHNVLHLLPDRAEALARVHRMLKPGGVFVSSTACAAGAPRLFRWVIAAGHALRLLPLFNPLTADALRAEIAATGLGIVEDWRPEGGRVPVLFLIAQKPG</sequence>
<protein>
    <submittedName>
        <fullName evidence="3">Methylase involved in ubiquinone/menaquinone biosynthesis</fullName>
    </submittedName>
</protein>
<dbReference type="EMBL" id="AP014800">
    <property type="protein sequence ID" value="BAQ71130.1"/>
    <property type="molecule type" value="Genomic_DNA"/>
</dbReference>
<organism evidence="3 4">
    <name type="scientific">Rhodovulum sulfidophilum</name>
    <name type="common">Rhodobacter sulfidophilus</name>
    <dbReference type="NCBI Taxonomy" id="35806"/>
    <lineage>
        <taxon>Bacteria</taxon>
        <taxon>Pseudomonadati</taxon>
        <taxon>Pseudomonadota</taxon>
        <taxon>Alphaproteobacteria</taxon>
        <taxon>Rhodobacterales</taxon>
        <taxon>Paracoccaceae</taxon>
        <taxon>Rhodovulum</taxon>
    </lineage>
</organism>
<dbReference type="CDD" id="cd02440">
    <property type="entry name" value="AdoMet_MTases"/>
    <property type="match status" value="1"/>
</dbReference>
<name>A0A0D6B8E0_RHOSU</name>
<evidence type="ECO:0000313" key="3">
    <source>
        <dbReference type="EMBL" id="BAQ71130.1"/>
    </source>
</evidence>
<dbReference type="GO" id="GO:0008168">
    <property type="term" value="F:methyltransferase activity"/>
    <property type="evidence" value="ECO:0007669"/>
    <property type="project" value="UniProtKB-KW"/>
</dbReference>
<dbReference type="Gene3D" id="3.40.50.150">
    <property type="entry name" value="Vaccinia Virus protein VP39"/>
    <property type="match status" value="1"/>
</dbReference>
<evidence type="ECO:0000313" key="4">
    <source>
        <dbReference type="Proteomes" id="UP000064912"/>
    </source>
</evidence>
<dbReference type="eggNOG" id="COG2226">
    <property type="taxonomic scope" value="Bacteria"/>
</dbReference>
<dbReference type="AlphaFoldDB" id="A0A0D6B8E0"/>
<dbReference type="Proteomes" id="UP000064912">
    <property type="component" value="Chromosome"/>
</dbReference>
<keyword evidence="3" id="KW-0489">Methyltransferase</keyword>
<dbReference type="KEGG" id="rsu:NHU_04007"/>
<feature type="domain" description="Methyltransferase" evidence="2">
    <location>
        <begin position="43"/>
        <end position="136"/>
    </location>
</feature>
<evidence type="ECO:0000256" key="1">
    <source>
        <dbReference type="ARBA" id="ARBA00022679"/>
    </source>
</evidence>
<proteinExistence type="predicted"/>
<gene>
    <name evidence="3" type="ORF">NHU_04007</name>
</gene>
<accession>A0A0D6B8E0</accession>
<dbReference type="InterPro" id="IPR041698">
    <property type="entry name" value="Methyltransf_25"/>
</dbReference>
<keyword evidence="1" id="KW-0808">Transferase</keyword>
<dbReference type="GO" id="GO:0032259">
    <property type="term" value="P:methylation"/>
    <property type="evidence" value="ECO:0007669"/>
    <property type="project" value="UniProtKB-KW"/>
</dbReference>
<dbReference type="Pfam" id="PF13649">
    <property type="entry name" value="Methyltransf_25"/>
    <property type="match status" value="1"/>
</dbReference>
<dbReference type="PATRIC" id="fig|35806.4.peg.4108"/>
<dbReference type="PANTHER" id="PTHR43861">
    <property type="entry name" value="TRANS-ACONITATE 2-METHYLTRANSFERASE-RELATED"/>
    <property type="match status" value="1"/>
</dbReference>
<keyword evidence="3" id="KW-0830">Ubiquinone</keyword>